<comment type="caution">
    <text evidence="2">The sequence shown here is derived from an EMBL/GenBank/DDBJ whole genome shotgun (WGS) entry which is preliminary data.</text>
</comment>
<accession>A0AAW9W8T6</accession>
<feature type="region of interest" description="Disordered" evidence="1">
    <location>
        <begin position="1"/>
        <end position="22"/>
    </location>
</feature>
<evidence type="ECO:0000313" key="2">
    <source>
        <dbReference type="EMBL" id="MTV78300.1"/>
    </source>
</evidence>
<dbReference type="AlphaFoldDB" id="A0AAW9W8T6"/>
<organism evidence="2 3">
    <name type="scientific">Streptococcus pneumoniae</name>
    <dbReference type="NCBI Taxonomy" id="1313"/>
    <lineage>
        <taxon>Bacteria</taxon>
        <taxon>Bacillati</taxon>
        <taxon>Bacillota</taxon>
        <taxon>Bacilli</taxon>
        <taxon>Lactobacillales</taxon>
        <taxon>Streptococcaceae</taxon>
        <taxon>Streptococcus</taxon>
    </lineage>
</organism>
<proteinExistence type="predicted"/>
<feature type="non-terminal residue" evidence="2">
    <location>
        <position position="49"/>
    </location>
</feature>
<reference evidence="2" key="1">
    <citation type="submission" date="2019-11" db="EMBL/GenBank/DDBJ databases">
        <title>Growth characteristics of pneumococcus vary with the chemical composition of the capsule and with environmental conditions.</title>
        <authorList>
            <person name="Tothpal A."/>
            <person name="Desobry K."/>
            <person name="Joshi S."/>
            <person name="Wyllie A.L."/>
            <person name="Weinberger D.M."/>
        </authorList>
    </citation>
    <scope>NUCLEOTIDE SEQUENCE</scope>
    <source>
        <strain evidence="2">Pnumococcus10A</strain>
    </source>
</reference>
<evidence type="ECO:0000256" key="1">
    <source>
        <dbReference type="SAM" id="MobiDB-lite"/>
    </source>
</evidence>
<dbReference type="EMBL" id="WNHN01000918">
    <property type="protein sequence ID" value="MTV78300.1"/>
    <property type="molecule type" value="Genomic_DNA"/>
</dbReference>
<gene>
    <name evidence="2" type="ORF">GM535_13895</name>
</gene>
<sequence length="49" mass="4809">MSTNFLYAQSPNRKGNVSKHTAGAGGVTAVTAAKHGVSGPTGQQGAPKA</sequence>
<name>A0AAW9W8T6_STREE</name>
<dbReference type="Proteomes" id="UP000729182">
    <property type="component" value="Unassembled WGS sequence"/>
</dbReference>
<evidence type="ECO:0000313" key="3">
    <source>
        <dbReference type="Proteomes" id="UP000729182"/>
    </source>
</evidence>
<protein>
    <submittedName>
        <fullName evidence="2">Uncharacterized protein</fullName>
    </submittedName>
</protein>
<feature type="compositionally biased region" description="Polar residues" evidence="1">
    <location>
        <begin position="1"/>
        <end position="15"/>
    </location>
</feature>